<evidence type="ECO:0000313" key="11">
    <source>
        <dbReference type="Proteomes" id="UP001221150"/>
    </source>
</evidence>
<name>A0ABT6AAD9_9ACTN</name>
<dbReference type="EMBL" id="JARJBB010000014">
    <property type="protein sequence ID" value="MDF3301613.1"/>
    <property type="molecule type" value="Genomic_DNA"/>
</dbReference>
<dbReference type="InterPro" id="IPR025857">
    <property type="entry name" value="MacB_PCD"/>
</dbReference>
<evidence type="ECO:0000256" key="1">
    <source>
        <dbReference type="ARBA" id="ARBA00004651"/>
    </source>
</evidence>
<evidence type="ECO:0000256" key="7">
    <source>
        <dbReference type="SAM" id="Phobius"/>
    </source>
</evidence>
<evidence type="ECO:0000259" key="9">
    <source>
        <dbReference type="Pfam" id="PF12704"/>
    </source>
</evidence>
<dbReference type="InterPro" id="IPR050250">
    <property type="entry name" value="Macrolide_Exporter_MacB"/>
</dbReference>
<evidence type="ECO:0000313" key="10">
    <source>
        <dbReference type="EMBL" id="MDF3301613.1"/>
    </source>
</evidence>
<feature type="transmembrane region" description="Helical" evidence="7">
    <location>
        <begin position="772"/>
        <end position="794"/>
    </location>
</feature>
<dbReference type="PANTHER" id="PTHR30572">
    <property type="entry name" value="MEMBRANE COMPONENT OF TRANSPORTER-RELATED"/>
    <property type="match status" value="1"/>
</dbReference>
<feature type="domain" description="ABC3 transporter permease C-terminal" evidence="8">
    <location>
        <begin position="724"/>
        <end position="840"/>
    </location>
</feature>
<feature type="domain" description="ABC3 transporter permease C-terminal" evidence="8">
    <location>
        <begin position="275"/>
        <end position="396"/>
    </location>
</feature>
<keyword evidence="2" id="KW-1003">Cell membrane</keyword>
<feature type="transmembrane region" description="Helical" evidence="7">
    <location>
        <begin position="448"/>
        <end position="475"/>
    </location>
</feature>
<dbReference type="RefSeq" id="WP_276111189.1">
    <property type="nucleotide sequence ID" value="NZ_JARJBB010000014.1"/>
</dbReference>
<evidence type="ECO:0000259" key="8">
    <source>
        <dbReference type="Pfam" id="PF02687"/>
    </source>
</evidence>
<keyword evidence="4 7" id="KW-1133">Transmembrane helix</keyword>
<feature type="domain" description="MacB-like periplasmic core" evidence="9">
    <location>
        <begin position="496"/>
        <end position="689"/>
    </location>
</feature>
<comment type="caution">
    <text evidence="10">The sequence shown here is derived from an EMBL/GenBank/DDBJ whole genome shotgun (WGS) entry which is preliminary data.</text>
</comment>
<accession>A0ABT6AAD9</accession>
<feature type="transmembrane region" description="Helical" evidence="7">
    <location>
        <begin position="814"/>
        <end position="833"/>
    </location>
</feature>
<sequence>MLRTALRNVFAHKARLLMTVLAVMLGVAFVSGTLVFTNTISRAYQKSSAKGFDRVDVAVRPAHQEGPAHREGRGHRAGRTADLTQADLDRSARVPGAASAVGVVGGFTALAGKDGKLVGNGFQSQGGNYSGARDPRYPLVSGTAPHGAGEVAVDSETARRTGYRVGDTIRLSVDGPVLTPRITGVFTTDDGNVAAGGSLALFDTPTAQRLFGRPGAYDEIDVTARPGTGQTALKAQLDRALPHGSTETTTGRQLADDQARTIASSMSGLRQSLLVFAGIALFVGTFIIANTFTMLVAQRTRELALLRAVGASRRQVTRSVLVEAFVVGVAAAVTGLVAGIGIGAGLRSLMGSMGATVPDGPLVVTPGTVLAALAVGVLVTMLAAWLPGRRAARIPPVAAMSSVHAQASTRSLVLRNTLGALFAAAGVAVVLAATTMNGTDGQAPMGLGAVLLIIGVFVLTPLLSRPLIAAAAPLLRGFGVAGRLARQNAVRNPRRTAATASALMIGLTLITGMTVMAGSLQQSIDRMASSAIRADYVVSMANGNPLSPEVERTLRGTPGVTALSPLRNAPARIGGGTEYLTGVDGRAIGSLTDLAVDEGSFTVGGTRVVVDSGTAASHRWKAGSGFTVVYEDGRTQRLTVAGVYRGNDMMRGIMLDTAVLAPHQKDPADMQVMVKTAGGPSAAAKDRLAKALGLNPAVKIQDKQDISDGIARMFTLMLNMLYGLLAMAVVVAVLGVINTLAMSVFERSQEIGMLRAIGLDRRGVKRMVRLESLVISLFGGVLGIGLGVFFGWAAGELLGTRMATYELVLPWGRMALFLLLAAGVGILAALWPARRAARLNMLAAITSE</sequence>
<evidence type="ECO:0000256" key="5">
    <source>
        <dbReference type="ARBA" id="ARBA00023136"/>
    </source>
</evidence>
<feature type="transmembrane region" description="Helical" evidence="7">
    <location>
        <begin position="418"/>
        <end position="436"/>
    </location>
</feature>
<evidence type="ECO:0000256" key="3">
    <source>
        <dbReference type="ARBA" id="ARBA00022692"/>
    </source>
</evidence>
<feature type="transmembrane region" description="Helical" evidence="7">
    <location>
        <begin position="273"/>
        <end position="297"/>
    </location>
</feature>
<dbReference type="InterPro" id="IPR003838">
    <property type="entry name" value="ABC3_permease_C"/>
</dbReference>
<dbReference type="PANTHER" id="PTHR30572:SF4">
    <property type="entry name" value="ABC TRANSPORTER PERMEASE YTRF"/>
    <property type="match status" value="1"/>
</dbReference>
<reference evidence="10 11" key="1">
    <citation type="submission" date="2023-03" db="EMBL/GenBank/DDBJ databases">
        <title>Draft genome sequence of Streptomyces sp. K1PA1 isolated from peat swamp forest in Thailand.</title>
        <authorList>
            <person name="Klaysubun C."/>
            <person name="Duangmal K."/>
        </authorList>
    </citation>
    <scope>NUCLEOTIDE SEQUENCE [LARGE SCALE GENOMIC DNA]</scope>
    <source>
        <strain evidence="10 11">K1PA1</strain>
    </source>
</reference>
<proteinExistence type="inferred from homology"/>
<organism evidence="10 11">
    <name type="scientific">Streptomyces tropicalis</name>
    <dbReference type="NCBI Taxonomy" id="3034234"/>
    <lineage>
        <taxon>Bacteria</taxon>
        <taxon>Bacillati</taxon>
        <taxon>Actinomycetota</taxon>
        <taxon>Actinomycetes</taxon>
        <taxon>Kitasatosporales</taxon>
        <taxon>Streptomycetaceae</taxon>
        <taxon>Streptomyces</taxon>
    </lineage>
</organism>
<dbReference type="Pfam" id="PF12704">
    <property type="entry name" value="MacB_PCD"/>
    <property type="match status" value="2"/>
</dbReference>
<keyword evidence="11" id="KW-1185">Reference proteome</keyword>
<feature type="transmembrane region" description="Helical" evidence="7">
    <location>
        <begin position="496"/>
        <end position="520"/>
    </location>
</feature>
<feature type="transmembrane region" description="Helical" evidence="7">
    <location>
        <begin position="320"/>
        <end position="342"/>
    </location>
</feature>
<evidence type="ECO:0000256" key="6">
    <source>
        <dbReference type="ARBA" id="ARBA00038076"/>
    </source>
</evidence>
<keyword evidence="5 7" id="KW-0472">Membrane</keyword>
<keyword evidence="3 7" id="KW-0812">Transmembrane</keyword>
<feature type="transmembrane region" description="Helical" evidence="7">
    <location>
        <begin position="720"/>
        <end position="745"/>
    </location>
</feature>
<comment type="similarity">
    <text evidence="6">Belongs to the ABC-4 integral membrane protein family.</text>
</comment>
<protein>
    <submittedName>
        <fullName evidence="10">ABC transporter permease</fullName>
    </submittedName>
</protein>
<evidence type="ECO:0000256" key="4">
    <source>
        <dbReference type="ARBA" id="ARBA00022989"/>
    </source>
</evidence>
<dbReference type="Proteomes" id="UP001221150">
    <property type="component" value="Unassembled WGS sequence"/>
</dbReference>
<feature type="transmembrane region" description="Helical" evidence="7">
    <location>
        <begin position="362"/>
        <end position="386"/>
    </location>
</feature>
<gene>
    <name evidence="10" type="ORF">P3H78_23895</name>
</gene>
<comment type="subcellular location">
    <subcellularLocation>
        <location evidence="1">Cell membrane</location>
        <topology evidence="1">Multi-pass membrane protein</topology>
    </subcellularLocation>
</comment>
<dbReference type="Pfam" id="PF02687">
    <property type="entry name" value="FtsX"/>
    <property type="match status" value="2"/>
</dbReference>
<evidence type="ECO:0000256" key="2">
    <source>
        <dbReference type="ARBA" id="ARBA00022475"/>
    </source>
</evidence>
<feature type="domain" description="MacB-like periplasmic core" evidence="9">
    <location>
        <begin position="17"/>
        <end position="239"/>
    </location>
</feature>